<comment type="caution">
    <text evidence="1">The sequence shown here is derived from an EMBL/GenBank/DDBJ whole genome shotgun (WGS) entry which is preliminary data.</text>
</comment>
<accession>A0ACC2PMN4</accession>
<keyword evidence="2" id="KW-1185">Reference proteome</keyword>
<gene>
    <name evidence="1" type="ORF">QAD02_020090</name>
</gene>
<protein>
    <submittedName>
        <fullName evidence="1">Uncharacterized protein</fullName>
    </submittedName>
</protein>
<dbReference type="Proteomes" id="UP001239111">
    <property type="component" value="Chromosome 1"/>
</dbReference>
<sequence>MTHPGLAVMLVVGVGLGAMLYYFFANPPEPQQTSNRRRNNERSGNHTHWAPSSQSNPRNRRPDPKCMICLDDTNKDDAVRIIPCCHVFHQLCIEEWRVNGAGEAKQSCPNCRNMIEDLEEL</sequence>
<organism evidence="1 2">
    <name type="scientific">Eretmocerus hayati</name>
    <dbReference type="NCBI Taxonomy" id="131215"/>
    <lineage>
        <taxon>Eukaryota</taxon>
        <taxon>Metazoa</taxon>
        <taxon>Ecdysozoa</taxon>
        <taxon>Arthropoda</taxon>
        <taxon>Hexapoda</taxon>
        <taxon>Insecta</taxon>
        <taxon>Pterygota</taxon>
        <taxon>Neoptera</taxon>
        <taxon>Endopterygota</taxon>
        <taxon>Hymenoptera</taxon>
        <taxon>Apocrita</taxon>
        <taxon>Proctotrupomorpha</taxon>
        <taxon>Chalcidoidea</taxon>
        <taxon>Aphelinidae</taxon>
        <taxon>Aphelininae</taxon>
        <taxon>Eretmocerus</taxon>
    </lineage>
</organism>
<name>A0ACC2PMN4_9HYME</name>
<evidence type="ECO:0000313" key="2">
    <source>
        <dbReference type="Proteomes" id="UP001239111"/>
    </source>
</evidence>
<reference evidence="1" key="1">
    <citation type="submission" date="2023-04" db="EMBL/GenBank/DDBJ databases">
        <title>A chromosome-level genome assembly of the parasitoid wasp Eretmocerus hayati.</title>
        <authorList>
            <person name="Zhong Y."/>
            <person name="Liu S."/>
            <person name="Liu Y."/>
        </authorList>
    </citation>
    <scope>NUCLEOTIDE SEQUENCE</scope>
    <source>
        <strain evidence="1">ZJU_SS_LIU_2023</strain>
    </source>
</reference>
<evidence type="ECO:0000313" key="1">
    <source>
        <dbReference type="EMBL" id="KAJ8684298.1"/>
    </source>
</evidence>
<proteinExistence type="predicted"/>
<dbReference type="EMBL" id="CM056741">
    <property type="protein sequence ID" value="KAJ8684298.1"/>
    <property type="molecule type" value="Genomic_DNA"/>
</dbReference>